<name>X1UD63_9ZZZZ</name>
<sequence>MIPKKMDVYLRENLPEATLKNRLKKDNGKCYLEFTNVDEHLLSRLGI</sequence>
<dbReference type="EMBL" id="BARW01021331">
    <property type="protein sequence ID" value="GAJ01487.1"/>
    <property type="molecule type" value="Genomic_DNA"/>
</dbReference>
<reference evidence="1" key="1">
    <citation type="journal article" date="2014" name="Front. Microbiol.">
        <title>High frequency of phylogenetically diverse reductive dehalogenase-homologous genes in deep subseafloor sedimentary metagenomes.</title>
        <authorList>
            <person name="Kawai M."/>
            <person name="Futagami T."/>
            <person name="Toyoda A."/>
            <person name="Takaki Y."/>
            <person name="Nishi S."/>
            <person name="Hori S."/>
            <person name="Arai W."/>
            <person name="Tsubouchi T."/>
            <person name="Morono Y."/>
            <person name="Uchiyama I."/>
            <person name="Ito T."/>
            <person name="Fujiyama A."/>
            <person name="Inagaki F."/>
            <person name="Takami H."/>
        </authorList>
    </citation>
    <scope>NUCLEOTIDE SEQUENCE</scope>
    <source>
        <strain evidence="1">Expedition CK06-06</strain>
    </source>
</reference>
<gene>
    <name evidence="1" type="ORF">S12H4_35850</name>
</gene>
<protein>
    <submittedName>
        <fullName evidence="1">Uncharacterized protein</fullName>
    </submittedName>
</protein>
<comment type="caution">
    <text evidence="1">The sequence shown here is derived from an EMBL/GenBank/DDBJ whole genome shotgun (WGS) entry which is preliminary data.</text>
</comment>
<evidence type="ECO:0000313" key="1">
    <source>
        <dbReference type="EMBL" id="GAJ01487.1"/>
    </source>
</evidence>
<accession>X1UD63</accession>
<feature type="non-terminal residue" evidence="1">
    <location>
        <position position="47"/>
    </location>
</feature>
<proteinExistence type="predicted"/>
<organism evidence="1">
    <name type="scientific">marine sediment metagenome</name>
    <dbReference type="NCBI Taxonomy" id="412755"/>
    <lineage>
        <taxon>unclassified sequences</taxon>
        <taxon>metagenomes</taxon>
        <taxon>ecological metagenomes</taxon>
    </lineage>
</organism>
<dbReference type="AlphaFoldDB" id="X1UD63"/>